<accession>A0A068YFZ7</accession>
<dbReference type="AlphaFoldDB" id="A0A068YFZ7"/>
<feature type="compositionally biased region" description="Low complexity" evidence="10">
    <location>
        <begin position="225"/>
        <end position="235"/>
    </location>
</feature>
<keyword evidence="5 9" id="KW-0378">Hydrolase</keyword>
<evidence type="ECO:0000256" key="1">
    <source>
        <dbReference type="ARBA" id="ARBA00001936"/>
    </source>
</evidence>
<evidence type="ECO:0000256" key="4">
    <source>
        <dbReference type="ARBA" id="ARBA00022723"/>
    </source>
</evidence>
<keyword evidence="4" id="KW-0479">Metal-binding</keyword>
<dbReference type="EC" id="3.1.3.16" evidence="3"/>
<evidence type="ECO:0000256" key="7">
    <source>
        <dbReference type="ARBA" id="ARBA00022912"/>
    </source>
</evidence>
<comment type="similarity">
    <text evidence="2 9">Belongs to the PP2C family.</text>
</comment>
<feature type="compositionally biased region" description="Acidic residues" evidence="10">
    <location>
        <begin position="640"/>
        <end position="652"/>
    </location>
</feature>
<dbReference type="EMBL" id="LN902848">
    <property type="protein sequence ID" value="CDS43716.1"/>
    <property type="molecule type" value="Genomic_DNA"/>
</dbReference>
<proteinExistence type="inferred from homology"/>
<dbReference type="PANTHER" id="PTHR13832">
    <property type="entry name" value="PROTEIN PHOSPHATASE 2C"/>
    <property type="match status" value="1"/>
</dbReference>
<reference evidence="12" key="1">
    <citation type="journal article" date="2013" name="Nature">
        <title>The genomes of four tapeworm species reveal adaptations to parasitism.</title>
        <authorList>
            <person name="Tsai I.J."/>
            <person name="Zarowiecki M."/>
            <person name="Holroyd N."/>
            <person name="Garciarrubio A."/>
            <person name="Sanchez-Flores A."/>
            <person name="Brooks K.L."/>
            <person name="Tracey A."/>
            <person name="Bobes R.J."/>
            <person name="Fragoso G."/>
            <person name="Sciutto E."/>
            <person name="Aslett M."/>
            <person name="Beasley H."/>
            <person name="Bennett H.M."/>
            <person name="Cai J."/>
            <person name="Camicia F."/>
            <person name="Clark R."/>
            <person name="Cucher M."/>
            <person name="De Silva N."/>
            <person name="Day T.A."/>
            <person name="Deplazes P."/>
            <person name="Estrada K."/>
            <person name="Fernandez C."/>
            <person name="Holland P.W."/>
            <person name="Hou J."/>
            <person name="Hu S."/>
            <person name="Huckvale T."/>
            <person name="Hung S.S."/>
            <person name="Kamenetzky L."/>
            <person name="Keane J.A."/>
            <person name="Kiss F."/>
            <person name="Koziol U."/>
            <person name="Lambert O."/>
            <person name="Liu K."/>
            <person name="Luo X."/>
            <person name="Luo Y."/>
            <person name="Macchiaroli N."/>
            <person name="Nichol S."/>
            <person name="Paps J."/>
            <person name="Parkinson J."/>
            <person name="Pouchkina-Stantcheva N."/>
            <person name="Riddiford N."/>
            <person name="Rosenzvit M."/>
            <person name="Salinas G."/>
            <person name="Wasmuth J.D."/>
            <person name="Zamanian M."/>
            <person name="Zheng Y."/>
            <person name="Cai X."/>
            <person name="Soberon X."/>
            <person name="Olson P.D."/>
            <person name="Laclette J.P."/>
            <person name="Brehm K."/>
            <person name="Berriman M."/>
            <person name="Garciarrubio A."/>
            <person name="Bobes R.J."/>
            <person name="Fragoso G."/>
            <person name="Sanchez-Flores A."/>
            <person name="Estrada K."/>
            <person name="Cevallos M.A."/>
            <person name="Morett E."/>
            <person name="Gonzalez V."/>
            <person name="Portillo T."/>
            <person name="Ochoa-Leyva A."/>
            <person name="Jose M.V."/>
            <person name="Sciutto E."/>
            <person name="Landa A."/>
            <person name="Jimenez L."/>
            <person name="Valdes V."/>
            <person name="Carrero J.C."/>
            <person name="Larralde C."/>
            <person name="Morales-Montor J."/>
            <person name="Limon-Lason J."/>
            <person name="Soberon X."/>
            <person name="Laclette J.P."/>
        </authorList>
    </citation>
    <scope>NUCLEOTIDE SEQUENCE [LARGE SCALE GENOMIC DNA]</scope>
</reference>
<dbReference type="GO" id="GO:0046872">
    <property type="term" value="F:metal ion binding"/>
    <property type="evidence" value="ECO:0007669"/>
    <property type="project" value="UniProtKB-KW"/>
</dbReference>
<sequence length="768" mass="82407">MGAYLSKPETAKETSSDSNEWVSYGCSSMQGWRRFQEDAHNCILEFDPKRTASFFAVYDGHGGSEVARYCSLHLPEFILSQPRYAIEDGPINPVSILKKAFIDFDVSLTRAKVKSELKEIASPDADTDTVELSPHNSDAEEDGTTEDGKKRRKRRTKGAKSGAGDDDDVVPLPLTEEGVEEISELHEEAARPIEAVLRKQFRDELPDFIQAFLASICPKPGDAGTSGPSTSGITSDELATGSRAPTEEATASGNDKEVDEEAKVSPSATTSEEKSAPPIGEKEVEEEEEGKENDMKKAEEEDSLNLSAIVDESVGDKEEEVDAYDDDDEDDEDFEVDDEEDYEDDEEGEEVDYGEYDEDDDDDEEEEEEEGNSISVLPRPVGFTEPGVDSGSTACVALVLPEVGDQNGEGQQPRVCLYVANAGDSRAVLCRAGAAVDLSEDHKPEDPSEKARIQAAGGTVTADGRVNDGLNLSRAIGDHIYKCRTDLKMSEQMISALPDVSRTELIPGADEFVVIACDGIWNAMNSQAVVDFVYDRLHPESTSAPPTSNGGDGEPAAATTTTIATEKAVDGKEETTAPIDRSSPAFLAKICEELFDACLASNTMGDGTGCDNMTCIILRFDNLPELAKRAITRTCTTPDAAEDGSDLEEVESAEVREAAESIEEGVEKEEEESSEELKSSSMQPSPTLVVNGNGGSGDGAHMAPLGTPPSPALSPAPKKARIEASPQNGDGGATVALLQKNFVTNFPVYMSYVPLLLSSASMSDFSPL</sequence>
<comment type="cofactor">
    <cofactor evidence="1">
        <name>Mn(2+)</name>
        <dbReference type="ChEBI" id="CHEBI:29035"/>
    </cofactor>
</comment>
<dbReference type="OrthoDB" id="10264738at2759"/>
<protein>
    <recommendedName>
        <fullName evidence="3">protein-serine/threonine phosphatase</fullName>
        <ecNumber evidence="3">3.1.3.16</ecNumber>
    </recommendedName>
</protein>
<evidence type="ECO:0000256" key="2">
    <source>
        <dbReference type="ARBA" id="ARBA00006702"/>
    </source>
</evidence>
<dbReference type="Proteomes" id="UP000017246">
    <property type="component" value="Unassembled WGS sequence"/>
</dbReference>
<feature type="domain" description="PPM-type phosphatase" evidence="11">
    <location>
        <begin position="23"/>
        <end position="620"/>
    </location>
</feature>
<keyword evidence="13" id="KW-1185">Reference proteome</keyword>
<dbReference type="Gene3D" id="3.60.40.10">
    <property type="entry name" value="PPM-type phosphatase domain"/>
    <property type="match status" value="2"/>
</dbReference>
<gene>
    <name evidence="12" type="ORF">EmuJ_001151300</name>
</gene>
<evidence type="ECO:0000313" key="12">
    <source>
        <dbReference type="EMBL" id="CDS43716.1"/>
    </source>
</evidence>
<keyword evidence="8" id="KW-0464">Manganese</keyword>
<organism evidence="12 13">
    <name type="scientific">Echinococcus multilocularis</name>
    <name type="common">Fox tapeworm</name>
    <dbReference type="NCBI Taxonomy" id="6211"/>
    <lineage>
        <taxon>Eukaryota</taxon>
        <taxon>Metazoa</taxon>
        <taxon>Spiralia</taxon>
        <taxon>Lophotrochozoa</taxon>
        <taxon>Platyhelminthes</taxon>
        <taxon>Cestoda</taxon>
        <taxon>Eucestoda</taxon>
        <taxon>Cyclophyllidea</taxon>
        <taxon>Taeniidae</taxon>
        <taxon>Echinococcus</taxon>
    </lineage>
</organism>
<feature type="compositionally biased region" description="Acidic residues" evidence="10">
    <location>
        <begin position="660"/>
        <end position="674"/>
    </location>
</feature>
<feature type="compositionally biased region" description="Acidic residues" evidence="10">
    <location>
        <begin position="317"/>
        <end position="371"/>
    </location>
</feature>
<dbReference type="InterPro" id="IPR000222">
    <property type="entry name" value="PP2C_BS"/>
</dbReference>
<dbReference type="SUPFAM" id="SSF81606">
    <property type="entry name" value="PP2C-like"/>
    <property type="match status" value="2"/>
</dbReference>
<evidence type="ECO:0000259" key="11">
    <source>
        <dbReference type="PROSITE" id="PS51746"/>
    </source>
</evidence>
<dbReference type="GO" id="GO:0004722">
    <property type="term" value="F:protein serine/threonine phosphatase activity"/>
    <property type="evidence" value="ECO:0007669"/>
    <property type="project" value="UniProtKB-EC"/>
</dbReference>
<keyword evidence="7 9" id="KW-0904">Protein phosphatase</keyword>
<dbReference type="InterPro" id="IPR001932">
    <property type="entry name" value="PPM-type_phosphatase-like_dom"/>
</dbReference>
<feature type="region of interest" description="Disordered" evidence="10">
    <location>
        <begin position="122"/>
        <end position="172"/>
    </location>
</feature>
<evidence type="ECO:0000256" key="3">
    <source>
        <dbReference type="ARBA" id="ARBA00013081"/>
    </source>
</evidence>
<feature type="region of interest" description="Disordered" evidence="10">
    <location>
        <begin position="218"/>
        <end position="388"/>
    </location>
</feature>
<keyword evidence="6" id="KW-0460">Magnesium</keyword>
<dbReference type="PROSITE" id="PS51746">
    <property type="entry name" value="PPM_2"/>
    <property type="match status" value="1"/>
</dbReference>
<reference evidence="12" key="2">
    <citation type="submission" date="2015-11" db="EMBL/GenBank/DDBJ databases">
        <authorList>
            <person name="Zhang Y."/>
            <person name="Guo Z."/>
        </authorList>
    </citation>
    <scope>NUCLEOTIDE SEQUENCE</scope>
</reference>
<feature type="region of interest" description="Disordered" evidence="10">
    <location>
        <begin position="637"/>
        <end position="730"/>
    </location>
</feature>
<dbReference type="Pfam" id="PF00481">
    <property type="entry name" value="PP2C"/>
    <property type="match status" value="2"/>
</dbReference>
<dbReference type="STRING" id="6211.A0A068YFZ7"/>
<dbReference type="eggNOG" id="KOG0699">
    <property type="taxonomic scope" value="Eukaryota"/>
</dbReference>
<name>A0A068YFZ7_ECHMU</name>
<dbReference type="CDD" id="cd00143">
    <property type="entry name" value="PP2Cc"/>
    <property type="match status" value="1"/>
</dbReference>
<evidence type="ECO:0000313" key="13">
    <source>
        <dbReference type="Proteomes" id="UP000017246"/>
    </source>
</evidence>
<evidence type="ECO:0000256" key="6">
    <source>
        <dbReference type="ARBA" id="ARBA00022842"/>
    </source>
</evidence>
<evidence type="ECO:0000256" key="8">
    <source>
        <dbReference type="ARBA" id="ARBA00023211"/>
    </source>
</evidence>
<dbReference type="OMA" id="GWHMFAV"/>
<dbReference type="SMART" id="SM00332">
    <property type="entry name" value="PP2Cc"/>
    <property type="match status" value="1"/>
</dbReference>
<evidence type="ECO:0000256" key="5">
    <source>
        <dbReference type="ARBA" id="ARBA00022801"/>
    </source>
</evidence>
<dbReference type="PANTHER" id="PTHR13832:SF803">
    <property type="entry name" value="PROTEIN PHOSPHATASE 1G"/>
    <property type="match status" value="1"/>
</dbReference>
<evidence type="ECO:0000256" key="10">
    <source>
        <dbReference type="SAM" id="MobiDB-lite"/>
    </source>
</evidence>
<dbReference type="InterPro" id="IPR015655">
    <property type="entry name" value="PP2C"/>
</dbReference>
<evidence type="ECO:0000256" key="9">
    <source>
        <dbReference type="RuleBase" id="RU003465"/>
    </source>
</evidence>
<dbReference type="InterPro" id="IPR036457">
    <property type="entry name" value="PPM-type-like_dom_sf"/>
</dbReference>
<dbReference type="PROSITE" id="PS01032">
    <property type="entry name" value="PPM_1"/>
    <property type="match status" value="1"/>
</dbReference>